<dbReference type="PANTHER" id="PTHR43808:SF31">
    <property type="entry name" value="N-ACETYL-L-CITRULLINE DEACETYLASE"/>
    <property type="match status" value="1"/>
</dbReference>
<dbReference type="Gene3D" id="3.40.630.10">
    <property type="entry name" value="Zn peptidases"/>
    <property type="match status" value="1"/>
</dbReference>
<dbReference type="SUPFAM" id="SSF55031">
    <property type="entry name" value="Bacterial exopeptidase dimerisation domain"/>
    <property type="match status" value="1"/>
</dbReference>
<evidence type="ECO:0000256" key="8">
    <source>
        <dbReference type="ARBA" id="ARBA00023049"/>
    </source>
</evidence>
<comment type="similarity">
    <text evidence="2">Belongs to the peptidase M20A family.</text>
</comment>
<dbReference type="Pfam" id="PF07687">
    <property type="entry name" value="M20_dimer"/>
    <property type="match status" value="1"/>
</dbReference>
<dbReference type="RefSeq" id="WP_253020809.1">
    <property type="nucleotide sequence ID" value="NZ_JAOSHN010000001.1"/>
</dbReference>
<dbReference type="InterPro" id="IPR011650">
    <property type="entry name" value="Peptidase_M20_dimer"/>
</dbReference>
<evidence type="ECO:0000256" key="3">
    <source>
        <dbReference type="ARBA" id="ARBA00022670"/>
    </source>
</evidence>
<evidence type="ECO:0000313" key="11">
    <source>
        <dbReference type="Proteomes" id="UP001065549"/>
    </source>
</evidence>
<keyword evidence="8" id="KW-0482">Metalloprotease</keyword>
<dbReference type="GO" id="GO:0006526">
    <property type="term" value="P:L-arginine biosynthetic process"/>
    <property type="evidence" value="ECO:0007669"/>
    <property type="project" value="TreeGrafter"/>
</dbReference>
<dbReference type="InterPro" id="IPR050072">
    <property type="entry name" value="Peptidase_M20A"/>
</dbReference>
<dbReference type="GO" id="GO:0008237">
    <property type="term" value="F:metallopeptidase activity"/>
    <property type="evidence" value="ECO:0007669"/>
    <property type="project" value="UniProtKB-KW"/>
</dbReference>
<accession>A0A9J6QNN0</accession>
<dbReference type="GO" id="GO:0008270">
    <property type="term" value="F:zinc ion binding"/>
    <property type="evidence" value="ECO:0007669"/>
    <property type="project" value="InterPro"/>
</dbReference>
<keyword evidence="3" id="KW-0645">Protease</keyword>
<evidence type="ECO:0000256" key="6">
    <source>
        <dbReference type="ARBA" id="ARBA00022833"/>
    </source>
</evidence>
<dbReference type="GO" id="GO:0006508">
    <property type="term" value="P:proteolysis"/>
    <property type="evidence" value="ECO:0007669"/>
    <property type="project" value="UniProtKB-KW"/>
</dbReference>
<dbReference type="Pfam" id="PF01546">
    <property type="entry name" value="Peptidase_M20"/>
    <property type="match status" value="1"/>
</dbReference>
<keyword evidence="5 10" id="KW-0378">Hydrolase</keyword>
<name>A0A9J6QNN0_9FIRM</name>
<dbReference type="PANTHER" id="PTHR43808">
    <property type="entry name" value="ACETYLORNITHINE DEACETYLASE"/>
    <property type="match status" value="1"/>
</dbReference>
<evidence type="ECO:0000256" key="5">
    <source>
        <dbReference type="ARBA" id="ARBA00022801"/>
    </source>
</evidence>
<dbReference type="GO" id="GO:0008777">
    <property type="term" value="F:acetylornithine deacetylase activity"/>
    <property type="evidence" value="ECO:0007669"/>
    <property type="project" value="TreeGrafter"/>
</dbReference>
<dbReference type="InterPro" id="IPR010964">
    <property type="entry name" value="M20A_pepV-rel"/>
</dbReference>
<dbReference type="EC" id="3.4.13.-" evidence="10"/>
<dbReference type="EMBL" id="JAOSHN010000001">
    <property type="protein sequence ID" value="MCU7377477.1"/>
    <property type="molecule type" value="Genomic_DNA"/>
</dbReference>
<keyword evidence="4" id="KW-0479">Metal-binding</keyword>
<dbReference type="GO" id="GO:0016805">
    <property type="term" value="F:dipeptidase activity"/>
    <property type="evidence" value="ECO:0007669"/>
    <property type="project" value="UniProtKB-KW"/>
</dbReference>
<feature type="domain" description="Peptidase M20 dimerisation" evidence="9">
    <location>
        <begin position="262"/>
        <end position="320"/>
    </location>
</feature>
<gene>
    <name evidence="10" type="primary">pepV</name>
    <name evidence="10" type="ORF">OBO34_03800</name>
</gene>
<comment type="caution">
    <text evidence="10">The sequence shown here is derived from an EMBL/GenBank/DDBJ whole genome shotgun (WGS) entry which is preliminary data.</text>
</comment>
<dbReference type="SUPFAM" id="SSF53187">
    <property type="entry name" value="Zn-dependent exopeptidases"/>
    <property type="match status" value="1"/>
</dbReference>
<dbReference type="NCBIfam" id="TIGR01887">
    <property type="entry name" value="dipeptidaselike"/>
    <property type="match status" value="1"/>
</dbReference>
<keyword evidence="11" id="KW-1185">Reference proteome</keyword>
<dbReference type="InterPro" id="IPR002933">
    <property type="entry name" value="Peptidase_M20"/>
</dbReference>
<proteinExistence type="inferred from homology"/>
<organism evidence="10 11">
    <name type="scientific">Hominibacterium faecale</name>
    <dbReference type="NCBI Taxonomy" id="2839743"/>
    <lineage>
        <taxon>Bacteria</taxon>
        <taxon>Bacillati</taxon>
        <taxon>Bacillota</taxon>
        <taxon>Clostridia</taxon>
        <taxon>Peptostreptococcales</taxon>
        <taxon>Anaerovoracaceae</taxon>
        <taxon>Hominibacterium</taxon>
    </lineage>
</organism>
<keyword evidence="7 10" id="KW-0224">Dipeptidase</keyword>
<comment type="cofactor">
    <cofactor evidence="1">
        <name>Zn(2+)</name>
        <dbReference type="ChEBI" id="CHEBI:29105"/>
    </cofactor>
</comment>
<dbReference type="Proteomes" id="UP001065549">
    <property type="component" value="Unassembled WGS sequence"/>
</dbReference>
<dbReference type="Gene3D" id="3.30.70.360">
    <property type="match status" value="2"/>
</dbReference>
<dbReference type="AlphaFoldDB" id="A0A9J6QNN0"/>
<dbReference type="NCBIfam" id="NF005591">
    <property type="entry name" value="PRK07318.1"/>
    <property type="match status" value="1"/>
</dbReference>
<evidence type="ECO:0000313" key="10">
    <source>
        <dbReference type="EMBL" id="MCU7377477.1"/>
    </source>
</evidence>
<protein>
    <submittedName>
        <fullName evidence="10">Dipeptidase PepV</fullName>
        <ecNumber evidence="10">3.4.13.-</ecNumber>
    </submittedName>
</protein>
<dbReference type="InterPro" id="IPR036264">
    <property type="entry name" value="Bact_exopeptidase_dim_dom"/>
</dbReference>
<evidence type="ECO:0000256" key="1">
    <source>
        <dbReference type="ARBA" id="ARBA00001947"/>
    </source>
</evidence>
<evidence type="ECO:0000256" key="7">
    <source>
        <dbReference type="ARBA" id="ARBA00022997"/>
    </source>
</evidence>
<keyword evidence="6" id="KW-0862">Zinc</keyword>
<evidence type="ECO:0000256" key="4">
    <source>
        <dbReference type="ARBA" id="ARBA00022723"/>
    </source>
</evidence>
<evidence type="ECO:0000256" key="2">
    <source>
        <dbReference type="ARBA" id="ARBA00006247"/>
    </source>
</evidence>
<evidence type="ECO:0000259" key="9">
    <source>
        <dbReference type="Pfam" id="PF07687"/>
    </source>
</evidence>
<sequence length="478" mass="51996">MEYLQSIISNIEANKEQMIKTLQELVQIKSVAEEMEGQYPFGEGVEQAFSYMLEKGTSEGFAVKDADHYGGHIDLPGNGGDVMGIVGHLDVVPEGTDWDYDPYGGEIVDGKIYGRGTMDDKGPVVASFYAMKAVKDSGVPLKDTVRLILGLDEETNWKGMKYYLEKVAPPDYGFTPDGDFPAIHGEKGILVFEIAKKFGSSASKGLELRSLSGGNAANMVADHARAVVRDTAGGGYETIKEKAAAFRQQHQVKLKCRGIGKSLEITAEGVSAHGAKPEQGENAISILMDFLGNLNFASDDINELIEFYNTYIGYELDGQSLGCGFSDEPSGKLVLNVGMAAVSTQAASFTINVRYPVTSSDEAVYESIMPVLDRYNLGIVKEKHEEPIYIPEDDPMIATLMDIYKRQTGDENSRPLVIGGGTYARAMKHVIAFGARFPGEPELGHQKNECLAVESLVAMAKIYAEAIFRLAADEEENS</sequence>
<reference evidence="10" key="1">
    <citation type="submission" date="2022-09" db="EMBL/GenBank/DDBJ databases">
        <title>Culturomic study of gut microbiota in children with autism spectrum disorder.</title>
        <authorList>
            <person name="Efimov B.A."/>
            <person name="Chaplin A.V."/>
            <person name="Sokolova S.R."/>
            <person name="Pikina A.P."/>
            <person name="Korzhanova M."/>
            <person name="Belova V."/>
            <person name="Korostin D."/>
        </authorList>
    </citation>
    <scope>NUCLEOTIDE SEQUENCE</scope>
    <source>
        <strain evidence="10">ASD5510</strain>
    </source>
</reference>